<dbReference type="Gene3D" id="3.30.70.1520">
    <property type="entry name" value="Heterotetrameric sarcosine oxidase"/>
    <property type="match status" value="1"/>
</dbReference>
<dbReference type="EMBL" id="QBKU01000011">
    <property type="protein sequence ID" value="PTX72358.1"/>
    <property type="molecule type" value="Genomic_DNA"/>
</dbReference>
<proteinExistence type="predicted"/>
<dbReference type="AlphaFoldDB" id="A0A2T6CAX4"/>
<dbReference type="InterPro" id="IPR027266">
    <property type="entry name" value="TrmE/GcvT-like"/>
</dbReference>
<sequence length="197" mass="20920">MLKCATQSLSIKKGSGYVVELKAKTPFEGTLPLTIGQAKLTELDVGHLTSLSPLGDEKAMATALEKAHGMALPKPNRSTGKEGARCIWFGRGEALLMGPAPDASLYKHGAVVDISDAWSVALLEGPAADDVLARLVPADLRDSQFKRGHSIRTQVFHMAASITRLGPEKFMILVFRSMAGTLVHDLKAAMAAVASRG</sequence>
<dbReference type="Gene3D" id="3.30.1360.120">
    <property type="entry name" value="Probable tRNA modification gtpase trme, domain 1"/>
    <property type="match status" value="1"/>
</dbReference>
<comment type="caution">
    <text evidence="1">The sequence shown here is derived from an EMBL/GenBank/DDBJ whole genome shotgun (WGS) entry which is preliminary data.</text>
</comment>
<evidence type="ECO:0000313" key="1">
    <source>
        <dbReference type="EMBL" id="PTX72358.1"/>
    </source>
</evidence>
<gene>
    <name evidence="1" type="ORF">C8N31_11171</name>
</gene>
<organism evidence="1 2">
    <name type="scientific">Sulfitobacter mediterraneus</name>
    <dbReference type="NCBI Taxonomy" id="83219"/>
    <lineage>
        <taxon>Bacteria</taxon>
        <taxon>Pseudomonadati</taxon>
        <taxon>Pseudomonadota</taxon>
        <taxon>Alphaproteobacteria</taxon>
        <taxon>Rhodobacterales</taxon>
        <taxon>Roseobacteraceae</taxon>
        <taxon>Sulfitobacter</taxon>
    </lineage>
</organism>
<name>A0A2T6CAX4_9RHOB</name>
<dbReference type="Proteomes" id="UP000244092">
    <property type="component" value="Unassembled WGS sequence"/>
</dbReference>
<accession>A0A2T6CAX4</accession>
<dbReference type="SUPFAM" id="SSF103025">
    <property type="entry name" value="Folate-binding domain"/>
    <property type="match status" value="1"/>
</dbReference>
<evidence type="ECO:0000313" key="2">
    <source>
        <dbReference type="Proteomes" id="UP000244092"/>
    </source>
</evidence>
<protein>
    <submittedName>
        <fullName evidence="1">Sarcosine oxidase subunit gamma</fullName>
    </submittedName>
</protein>
<reference evidence="1 2" key="1">
    <citation type="submission" date="2018-04" db="EMBL/GenBank/DDBJ databases">
        <title>Genomic Encyclopedia of Archaeal and Bacterial Type Strains, Phase II (KMG-II): from individual species to whole genera.</title>
        <authorList>
            <person name="Goeker M."/>
        </authorList>
    </citation>
    <scope>NUCLEOTIDE SEQUENCE [LARGE SCALE GENOMIC DNA]</scope>
    <source>
        <strain evidence="1 2">DSM 12244</strain>
    </source>
</reference>